<protein>
    <submittedName>
        <fullName evidence="2">Predicted protein</fullName>
    </submittedName>
</protein>
<evidence type="ECO:0000313" key="2">
    <source>
        <dbReference type="EMBL" id="EDR10194.1"/>
    </source>
</evidence>
<name>B0D6I8_LACBS</name>
<organism evidence="3">
    <name type="scientific">Laccaria bicolor (strain S238N-H82 / ATCC MYA-4686)</name>
    <name type="common">Bicoloured deceiver</name>
    <name type="synonym">Laccaria laccata var. bicolor</name>
    <dbReference type="NCBI Taxonomy" id="486041"/>
    <lineage>
        <taxon>Eukaryota</taxon>
        <taxon>Fungi</taxon>
        <taxon>Dikarya</taxon>
        <taxon>Basidiomycota</taxon>
        <taxon>Agaricomycotina</taxon>
        <taxon>Agaricomycetes</taxon>
        <taxon>Agaricomycetidae</taxon>
        <taxon>Agaricales</taxon>
        <taxon>Agaricineae</taxon>
        <taxon>Hydnangiaceae</taxon>
        <taxon>Laccaria</taxon>
    </lineage>
</organism>
<dbReference type="HOGENOM" id="CLU_1816122_0_0_1"/>
<sequence length="142" mass="16009">MTLLCNGNIAATCFCCLSFFPSSSNCCPWPLVGRPAAYACASPCQHPFLSFHWHADNIVRSFPLSHTNDGFHNIHQFPIDYRNETAKGLLVMPLKELKRIQDSLAWPKTPDNMSIVAWAQCEPRVYSTSNIIQFRGNPISEH</sequence>
<feature type="signal peptide" evidence="1">
    <location>
        <begin position="1"/>
        <end position="26"/>
    </location>
</feature>
<dbReference type="RefSeq" id="XP_001879579.1">
    <property type="nucleotide sequence ID" value="XM_001879544.1"/>
</dbReference>
<dbReference type="AlphaFoldDB" id="B0D6I8"/>
<evidence type="ECO:0000313" key="3">
    <source>
        <dbReference type="Proteomes" id="UP000001194"/>
    </source>
</evidence>
<reference evidence="2 3" key="1">
    <citation type="journal article" date="2008" name="Nature">
        <title>The genome of Laccaria bicolor provides insights into mycorrhizal symbiosis.</title>
        <authorList>
            <person name="Martin F."/>
            <person name="Aerts A."/>
            <person name="Ahren D."/>
            <person name="Brun A."/>
            <person name="Danchin E.G.J."/>
            <person name="Duchaussoy F."/>
            <person name="Gibon J."/>
            <person name="Kohler A."/>
            <person name="Lindquist E."/>
            <person name="Pereda V."/>
            <person name="Salamov A."/>
            <person name="Shapiro H.J."/>
            <person name="Wuyts J."/>
            <person name="Blaudez D."/>
            <person name="Buee M."/>
            <person name="Brokstein P."/>
            <person name="Canbaeck B."/>
            <person name="Cohen D."/>
            <person name="Courty P.E."/>
            <person name="Coutinho P.M."/>
            <person name="Delaruelle C."/>
            <person name="Detter J.C."/>
            <person name="Deveau A."/>
            <person name="DiFazio S."/>
            <person name="Duplessis S."/>
            <person name="Fraissinet-Tachet L."/>
            <person name="Lucic E."/>
            <person name="Frey-Klett P."/>
            <person name="Fourrey C."/>
            <person name="Feussner I."/>
            <person name="Gay G."/>
            <person name="Grimwood J."/>
            <person name="Hoegger P.J."/>
            <person name="Jain P."/>
            <person name="Kilaru S."/>
            <person name="Labbe J."/>
            <person name="Lin Y.C."/>
            <person name="Legue V."/>
            <person name="Le Tacon F."/>
            <person name="Marmeisse R."/>
            <person name="Melayah D."/>
            <person name="Montanini B."/>
            <person name="Muratet M."/>
            <person name="Nehls U."/>
            <person name="Niculita-Hirzel H."/>
            <person name="Oudot-Le Secq M.P."/>
            <person name="Peter M."/>
            <person name="Quesneville H."/>
            <person name="Rajashekar B."/>
            <person name="Reich M."/>
            <person name="Rouhier N."/>
            <person name="Schmutz J."/>
            <person name="Yin T."/>
            <person name="Chalot M."/>
            <person name="Henrissat B."/>
            <person name="Kuees U."/>
            <person name="Lucas S."/>
            <person name="Van de Peer Y."/>
            <person name="Podila G.K."/>
            <person name="Polle A."/>
            <person name="Pukkila P.J."/>
            <person name="Richardson P.M."/>
            <person name="Rouze P."/>
            <person name="Sanders I.R."/>
            <person name="Stajich J.E."/>
            <person name="Tunlid A."/>
            <person name="Tuskan G."/>
            <person name="Grigoriev I.V."/>
        </authorList>
    </citation>
    <scope>NUCLEOTIDE SEQUENCE [LARGE SCALE GENOMIC DNA]</scope>
    <source>
        <strain evidence="3">S238N-H82 / ATCC MYA-4686</strain>
    </source>
</reference>
<dbReference type="EMBL" id="DS547098">
    <property type="protein sequence ID" value="EDR10194.1"/>
    <property type="molecule type" value="Genomic_DNA"/>
</dbReference>
<feature type="chain" id="PRO_5002748506" evidence="1">
    <location>
        <begin position="27"/>
        <end position="142"/>
    </location>
</feature>
<gene>
    <name evidence="2" type="ORF">LACBIDRAFT_318344</name>
</gene>
<dbReference type="KEGG" id="lbc:LACBIDRAFT_318344"/>
<evidence type="ECO:0000256" key="1">
    <source>
        <dbReference type="SAM" id="SignalP"/>
    </source>
</evidence>
<dbReference type="InParanoid" id="B0D6I8"/>
<dbReference type="Proteomes" id="UP000001194">
    <property type="component" value="Unassembled WGS sequence"/>
</dbReference>
<dbReference type="GeneID" id="6074761"/>
<proteinExistence type="predicted"/>
<keyword evidence="1" id="KW-0732">Signal</keyword>
<accession>B0D6I8</accession>
<keyword evidence="3" id="KW-1185">Reference proteome</keyword>